<dbReference type="Gene3D" id="1.10.150.720">
    <property type="entry name" value="Haloacid dehalogenase-like hydrolase"/>
    <property type="match status" value="1"/>
</dbReference>
<dbReference type="InterPro" id="IPR044924">
    <property type="entry name" value="HAD-SF_hydro_IA_REG-2-like_cap"/>
</dbReference>
<keyword evidence="2" id="KW-1185">Reference proteome</keyword>
<protein>
    <recommendedName>
        <fullName evidence="3">Haloacid dehalogenase-like hydrolase domain-containing protein 3</fullName>
    </recommendedName>
</protein>
<dbReference type="SUPFAM" id="SSF56784">
    <property type="entry name" value="HAD-like"/>
    <property type="match status" value="1"/>
</dbReference>
<dbReference type="Gene3D" id="3.40.50.1000">
    <property type="entry name" value="HAD superfamily/HAD-like"/>
    <property type="match status" value="1"/>
</dbReference>
<dbReference type="InterPro" id="IPR051828">
    <property type="entry name" value="HAD-like_hydrolase_domain"/>
</dbReference>
<dbReference type="Proteomes" id="UP000054018">
    <property type="component" value="Unassembled WGS sequence"/>
</dbReference>
<dbReference type="Pfam" id="PF00702">
    <property type="entry name" value="Hydrolase"/>
    <property type="match status" value="1"/>
</dbReference>
<dbReference type="AlphaFoldDB" id="A0A0C9YSY4"/>
<evidence type="ECO:0000313" key="2">
    <source>
        <dbReference type="Proteomes" id="UP000054018"/>
    </source>
</evidence>
<dbReference type="STRING" id="765257.A0A0C9YSY4"/>
<dbReference type="EMBL" id="KN833694">
    <property type="protein sequence ID" value="KIK28025.1"/>
    <property type="molecule type" value="Genomic_DNA"/>
</dbReference>
<dbReference type="GO" id="GO:0016791">
    <property type="term" value="F:phosphatase activity"/>
    <property type="evidence" value="ECO:0007669"/>
    <property type="project" value="UniProtKB-ARBA"/>
</dbReference>
<organism evidence="1 2">
    <name type="scientific">Pisolithus microcarpus 441</name>
    <dbReference type="NCBI Taxonomy" id="765257"/>
    <lineage>
        <taxon>Eukaryota</taxon>
        <taxon>Fungi</taxon>
        <taxon>Dikarya</taxon>
        <taxon>Basidiomycota</taxon>
        <taxon>Agaricomycotina</taxon>
        <taxon>Agaricomycetes</taxon>
        <taxon>Agaricomycetidae</taxon>
        <taxon>Boletales</taxon>
        <taxon>Sclerodermatineae</taxon>
        <taxon>Pisolithaceae</taxon>
        <taxon>Pisolithus</taxon>
    </lineage>
</organism>
<dbReference type="OrthoDB" id="444127at2759"/>
<sequence length="258" mass="28785">MVIKLVTFDALHTLLTPRRPIYVQYSEVFAPFLGALDPDRIRHSFKSSLKQIQKEKPVYKGQAGVLGWWTEVIKGTAIGAGARPQVVEESLGQIVPVLMKRFSSREGYKLFDDALPVLWQLRKMNVRTALVSNADSRMRLVLDDLDVSSLLQPLLLSDEVGIEKPDSEMFRMAQKDVALQGSICADESLHVGDELYSDYHGAQAAGMHAMLLRRPGPDGDGERKEVGEDLRHVNVVPNLLAVLNWVKNRNVDLGTATR</sequence>
<dbReference type="SFLD" id="SFLDS00003">
    <property type="entry name" value="Haloacid_Dehalogenase"/>
    <property type="match status" value="1"/>
</dbReference>
<dbReference type="PANTHER" id="PTHR46191">
    <property type="match status" value="1"/>
</dbReference>
<evidence type="ECO:0008006" key="3">
    <source>
        <dbReference type="Google" id="ProtNLM"/>
    </source>
</evidence>
<dbReference type="PANTHER" id="PTHR46191:SF2">
    <property type="entry name" value="HALOACID DEHALOGENASE-LIKE HYDROLASE DOMAIN-CONTAINING PROTEIN 3"/>
    <property type="match status" value="1"/>
</dbReference>
<name>A0A0C9YSY4_9AGAM</name>
<gene>
    <name evidence="1" type="ORF">PISMIDRAFT_92113</name>
</gene>
<reference evidence="2" key="2">
    <citation type="submission" date="2015-01" db="EMBL/GenBank/DDBJ databases">
        <title>Evolutionary Origins and Diversification of the Mycorrhizal Mutualists.</title>
        <authorList>
            <consortium name="DOE Joint Genome Institute"/>
            <consortium name="Mycorrhizal Genomics Consortium"/>
            <person name="Kohler A."/>
            <person name="Kuo A."/>
            <person name="Nagy L.G."/>
            <person name="Floudas D."/>
            <person name="Copeland A."/>
            <person name="Barry K.W."/>
            <person name="Cichocki N."/>
            <person name="Veneault-Fourrey C."/>
            <person name="LaButti K."/>
            <person name="Lindquist E.A."/>
            <person name="Lipzen A."/>
            <person name="Lundell T."/>
            <person name="Morin E."/>
            <person name="Murat C."/>
            <person name="Riley R."/>
            <person name="Ohm R."/>
            <person name="Sun H."/>
            <person name="Tunlid A."/>
            <person name="Henrissat B."/>
            <person name="Grigoriev I.V."/>
            <person name="Hibbett D.S."/>
            <person name="Martin F."/>
        </authorList>
    </citation>
    <scope>NUCLEOTIDE SEQUENCE [LARGE SCALE GENOMIC DNA]</scope>
    <source>
        <strain evidence="2">441</strain>
    </source>
</reference>
<proteinExistence type="predicted"/>
<dbReference type="HOGENOM" id="CLU_045011_8_0_1"/>
<dbReference type="GO" id="GO:0005634">
    <property type="term" value="C:nucleus"/>
    <property type="evidence" value="ECO:0007669"/>
    <property type="project" value="TreeGrafter"/>
</dbReference>
<dbReference type="InterPro" id="IPR023214">
    <property type="entry name" value="HAD_sf"/>
</dbReference>
<accession>A0A0C9YSY4</accession>
<evidence type="ECO:0000313" key="1">
    <source>
        <dbReference type="EMBL" id="KIK28025.1"/>
    </source>
</evidence>
<dbReference type="SFLD" id="SFLDG01129">
    <property type="entry name" value="C1.5:_HAD__Beta-PGM__Phosphata"/>
    <property type="match status" value="1"/>
</dbReference>
<dbReference type="NCBIfam" id="TIGR01549">
    <property type="entry name" value="HAD-SF-IA-v1"/>
    <property type="match status" value="1"/>
</dbReference>
<dbReference type="InterPro" id="IPR036412">
    <property type="entry name" value="HAD-like_sf"/>
</dbReference>
<dbReference type="InterPro" id="IPR006439">
    <property type="entry name" value="HAD-SF_hydro_IA"/>
</dbReference>
<reference evidence="1 2" key="1">
    <citation type="submission" date="2014-04" db="EMBL/GenBank/DDBJ databases">
        <authorList>
            <consortium name="DOE Joint Genome Institute"/>
            <person name="Kuo A."/>
            <person name="Kohler A."/>
            <person name="Costa M.D."/>
            <person name="Nagy L.G."/>
            <person name="Floudas D."/>
            <person name="Copeland A."/>
            <person name="Barry K.W."/>
            <person name="Cichocki N."/>
            <person name="Veneault-Fourrey C."/>
            <person name="LaButti K."/>
            <person name="Lindquist E.A."/>
            <person name="Lipzen A."/>
            <person name="Lundell T."/>
            <person name="Morin E."/>
            <person name="Murat C."/>
            <person name="Sun H."/>
            <person name="Tunlid A."/>
            <person name="Henrissat B."/>
            <person name="Grigoriev I.V."/>
            <person name="Hibbett D.S."/>
            <person name="Martin F."/>
            <person name="Nordberg H.P."/>
            <person name="Cantor M.N."/>
            <person name="Hua S.X."/>
        </authorList>
    </citation>
    <scope>NUCLEOTIDE SEQUENCE [LARGE SCALE GENOMIC DNA]</scope>
    <source>
        <strain evidence="1 2">441</strain>
    </source>
</reference>